<organism evidence="3">
    <name type="scientific">Harpegnathos saltator</name>
    <name type="common">Jerdon's jumping ant</name>
    <dbReference type="NCBI Taxonomy" id="610380"/>
    <lineage>
        <taxon>Eukaryota</taxon>
        <taxon>Metazoa</taxon>
        <taxon>Ecdysozoa</taxon>
        <taxon>Arthropoda</taxon>
        <taxon>Hexapoda</taxon>
        <taxon>Insecta</taxon>
        <taxon>Pterygota</taxon>
        <taxon>Neoptera</taxon>
        <taxon>Endopterygota</taxon>
        <taxon>Hymenoptera</taxon>
        <taxon>Apocrita</taxon>
        <taxon>Aculeata</taxon>
        <taxon>Formicoidea</taxon>
        <taxon>Formicidae</taxon>
        <taxon>Ponerinae</taxon>
        <taxon>Ponerini</taxon>
        <taxon>Harpegnathos</taxon>
    </lineage>
</organism>
<dbReference type="Proteomes" id="UP000008237">
    <property type="component" value="Unassembled WGS sequence"/>
</dbReference>
<feature type="compositionally biased region" description="Low complexity" evidence="1">
    <location>
        <begin position="239"/>
        <end position="250"/>
    </location>
</feature>
<feature type="region of interest" description="Disordered" evidence="1">
    <location>
        <begin position="179"/>
        <end position="202"/>
    </location>
</feature>
<feature type="compositionally biased region" description="Polar residues" evidence="1">
    <location>
        <begin position="179"/>
        <end position="190"/>
    </location>
</feature>
<reference evidence="2 3" key="1">
    <citation type="journal article" date="2010" name="Science">
        <title>Genomic comparison of the ants Camponotus floridanus and Harpegnathos saltator.</title>
        <authorList>
            <person name="Bonasio R."/>
            <person name="Zhang G."/>
            <person name="Ye C."/>
            <person name="Mutti N.S."/>
            <person name="Fang X."/>
            <person name="Qin N."/>
            <person name="Donahue G."/>
            <person name="Yang P."/>
            <person name="Li Q."/>
            <person name="Li C."/>
            <person name="Zhang P."/>
            <person name="Huang Z."/>
            <person name="Berger S.L."/>
            <person name="Reinberg D."/>
            <person name="Wang J."/>
            <person name="Liebig J."/>
        </authorList>
    </citation>
    <scope>NUCLEOTIDE SEQUENCE [LARGE SCALE GENOMIC DNA]</scope>
    <source>
        <strain evidence="2 3">R22 G/1</strain>
    </source>
</reference>
<feature type="region of interest" description="Disordered" evidence="1">
    <location>
        <begin position="1"/>
        <end position="32"/>
    </location>
</feature>
<gene>
    <name evidence="2" type="ORF">EAI_07166</name>
</gene>
<keyword evidence="3" id="KW-1185">Reference proteome</keyword>
<dbReference type="InParanoid" id="E2C626"/>
<evidence type="ECO:0000313" key="3">
    <source>
        <dbReference type="Proteomes" id="UP000008237"/>
    </source>
</evidence>
<proteinExistence type="predicted"/>
<feature type="region of interest" description="Disordered" evidence="1">
    <location>
        <begin position="214"/>
        <end position="257"/>
    </location>
</feature>
<dbReference type="STRING" id="610380.E2C626"/>
<accession>E2C626</accession>
<dbReference type="AlphaFoldDB" id="E2C626"/>
<evidence type="ECO:0000313" key="2">
    <source>
        <dbReference type="EMBL" id="EFN76631.1"/>
    </source>
</evidence>
<feature type="compositionally biased region" description="Basic and acidic residues" evidence="1">
    <location>
        <begin position="228"/>
        <end position="238"/>
    </location>
</feature>
<evidence type="ECO:0000256" key="1">
    <source>
        <dbReference type="SAM" id="MobiDB-lite"/>
    </source>
</evidence>
<protein>
    <recommendedName>
        <fullName evidence="4">Serum response factor-binding protein 1</fullName>
    </recommendedName>
</protein>
<dbReference type="OrthoDB" id="3364872at2759"/>
<sequence length="286" mass="33093">MKVNKVNSTKDIKALAENHQHSQCENSEKSNINSNEIEDFEHHSKDKEICENICEKKHKLLKHKKLSNDENIALFSDKLPQLVEDNILEDVNKQSPAIKLCSVTKEATVKRFVELSKEQDSATDVQTLNPDHEDTATMQVQPVNDFFITEDNQSYQEKYTNASNLYTKFDTPARILRSSNQIKTQNARSENNIKKNKTQNHNQLKKQLRREKMVDHNKHLNKQSTSIKQEKRTSDRINKSINKNNPNNANDKGKTIDLHPSWLAKKKQQEVMSRGFQGKKIVFADD</sequence>
<name>E2C626_HARSA</name>
<feature type="compositionally biased region" description="Basic and acidic residues" evidence="1">
    <location>
        <begin position="8"/>
        <end position="28"/>
    </location>
</feature>
<dbReference type="EMBL" id="GL452895">
    <property type="protein sequence ID" value="EFN76631.1"/>
    <property type="molecule type" value="Genomic_DNA"/>
</dbReference>
<evidence type="ECO:0008006" key="4">
    <source>
        <dbReference type="Google" id="ProtNLM"/>
    </source>
</evidence>